<dbReference type="KEGG" id="glj:GKIL_3261"/>
<dbReference type="HOGENOM" id="CLU_1978370_0_0_3"/>
<dbReference type="Proteomes" id="UP000017396">
    <property type="component" value="Chromosome"/>
</dbReference>
<protein>
    <submittedName>
        <fullName evidence="1">Uncharacterized protein</fullName>
    </submittedName>
</protein>
<reference evidence="1 2" key="1">
    <citation type="journal article" date="2013" name="PLoS ONE">
        <title>Cultivation and Complete Genome Sequencing of Gloeobacter kilaueensis sp. nov., from a Lava Cave in Kilauea Caldera, Hawai'i.</title>
        <authorList>
            <person name="Saw J.H."/>
            <person name="Schatz M."/>
            <person name="Brown M.V."/>
            <person name="Kunkel D.D."/>
            <person name="Foster J.S."/>
            <person name="Shick H."/>
            <person name="Christensen S."/>
            <person name="Hou S."/>
            <person name="Wan X."/>
            <person name="Donachie S.P."/>
        </authorList>
    </citation>
    <scope>NUCLEOTIDE SEQUENCE [LARGE SCALE GENOMIC DNA]</scope>
    <source>
        <strain evidence="2">JS</strain>
    </source>
</reference>
<dbReference type="STRING" id="1183438.GKIL_3261"/>
<proteinExistence type="predicted"/>
<evidence type="ECO:0000313" key="2">
    <source>
        <dbReference type="Proteomes" id="UP000017396"/>
    </source>
</evidence>
<organism evidence="1 2">
    <name type="scientific">Gloeobacter kilaueensis (strain ATCC BAA-2537 / CCAP 1431/1 / ULC 316 / JS1)</name>
    <dbReference type="NCBI Taxonomy" id="1183438"/>
    <lineage>
        <taxon>Bacteria</taxon>
        <taxon>Bacillati</taxon>
        <taxon>Cyanobacteriota</taxon>
        <taxon>Cyanophyceae</taxon>
        <taxon>Gloeobacterales</taxon>
        <taxon>Gloeobacteraceae</taxon>
        <taxon>Gloeobacter</taxon>
    </lineage>
</organism>
<dbReference type="EMBL" id="CP003587">
    <property type="protein sequence ID" value="AGY59507.1"/>
    <property type="molecule type" value="Genomic_DNA"/>
</dbReference>
<keyword evidence="2" id="KW-1185">Reference proteome</keyword>
<sequence length="126" mass="13829">MQVVPCDLFAFGNSTKPREPRIQGYEGRSYRIPDLRLDENGMVGISPDSGASTFADPTVPGLSGHYWRLPDSTNLAPDLAVIPDGTDNGGIHSPTHHTIYPCVKMLPVDFIAKFSNLPWEYVGKMP</sequence>
<dbReference type="eggNOG" id="ENOG503410C">
    <property type="taxonomic scope" value="Bacteria"/>
</dbReference>
<gene>
    <name evidence="1" type="ORF">GKIL_3261</name>
</gene>
<dbReference type="AlphaFoldDB" id="U5QKK2"/>
<name>U5QKK2_GLOK1</name>
<evidence type="ECO:0000313" key="1">
    <source>
        <dbReference type="EMBL" id="AGY59507.1"/>
    </source>
</evidence>
<accession>U5QKK2</accession>